<dbReference type="Proteomes" id="UP000813444">
    <property type="component" value="Unassembled WGS sequence"/>
</dbReference>
<dbReference type="PANTHER" id="PTHR43782:SF3">
    <property type="entry name" value="ARGINASE"/>
    <property type="match status" value="1"/>
</dbReference>
<accession>A0A8K0SJY2</accession>
<comment type="similarity">
    <text evidence="4">Belongs to the arginase family.</text>
</comment>
<dbReference type="GO" id="GO:0005829">
    <property type="term" value="C:cytosol"/>
    <property type="evidence" value="ECO:0007669"/>
    <property type="project" value="TreeGrafter"/>
</dbReference>
<keyword evidence="6" id="KW-1185">Reference proteome</keyword>
<dbReference type="GO" id="GO:0030145">
    <property type="term" value="F:manganese ion binding"/>
    <property type="evidence" value="ECO:0007669"/>
    <property type="project" value="TreeGrafter"/>
</dbReference>
<dbReference type="InterPro" id="IPR023696">
    <property type="entry name" value="Ureohydrolase_dom_sf"/>
</dbReference>
<dbReference type="Gene3D" id="3.40.800.10">
    <property type="entry name" value="Ureohydrolase domain"/>
    <property type="match status" value="1"/>
</dbReference>
<evidence type="ECO:0000256" key="1">
    <source>
        <dbReference type="ARBA" id="ARBA00022723"/>
    </source>
</evidence>
<dbReference type="PANTHER" id="PTHR43782">
    <property type="entry name" value="ARGINASE"/>
    <property type="match status" value="1"/>
</dbReference>
<keyword evidence="3" id="KW-0464">Manganese</keyword>
<dbReference type="CDD" id="cd09999">
    <property type="entry name" value="Arginase-like_1"/>
    <property type="match status" value="1"/>
</dbReference>
<evidence type="ECO:0000256" key="4">
    <source>
        <dbReference type="PROSITE-ProRule" id="PRU00742"/>
    </source>
</evidence>
<dbReference type="OrthoDB" id="9992747at2759"/>
<dbReference type="PROSITE" id="PS51409">
    <property type="entry name" value="ARGINASE_2"/>
    <property type="match status" value="1"/>
</dbReference>
<dbReference type="GO" id="GO:0005634">
    <property type="term" value="C:nucleus"/>
    <property type="evidence" value="ECO:0007669"/>
    <property type="project" value="TreeGrafter"/>
</dbReference>
<dbReference type="PRINTS" id="PR00116">
    <property type="entry name" value="ARGINASE"/>
</dbReference>
<dbReference type="AlphaFoldDB" id="A0A8K0SJY2"/>
<protein>
    <recommendedName>
        <fullName evidence="7">Arginase</fullName>
    </recommendedName>
</protein>
<reference evidence="5" key="1">
    <citation type="journal article" date="2021" name="Nat. Commun.">
        <title>Genetic determinants of endophytism in the Arabidopsis root mycobiome.</title>
        <authorList>
            <person name="Mesny F."/>
            <person name="Miyauchi S."/>
            <person name="Thiergart T."/>
            <person name="Pickel B."/>
            <person name="Atanasova L."/>
            <person name="Karlsson M."/>
            <person name="Huettel B."/>
            <person name="Barry K.W."/>
            <person name="Haridas S."/>
            <person name="Chen C."/>
            <person name="Bauer D."/>
            <person name="Andreopoulos W."/>
            <person name="Pangilinan J."/>
            <person name="LaButti K."/>
            <person name="Riley R."/>
            <person name="Lipzen A."/>
            <person name="Clum A."/>
            <person name="Drula E."/>
            <person name="Henrissat B."/>
            <person name="Kohler A."/>
            <person name="Grigoriev I.V."/>
            <person name="Martin F.M."/>
            <person name="Hacquard S."/>
        </authorList>
    </citation>
    <scope>NUCLEOTIDE SEQUENCE</scope>
    <source>
        <strain evidence="5">MPI-CAGE-CH-0235</strain>
    </source>
</reference>
<sequence>MAPAKSVTVICSPYHLGIRDLAVGAGPSALLEAGLLSALRDLGIRVEEHELEAVDEFEGDISKLFELIRRTSLAVSQAIKNGSFPIVLAGNCSATVGVQAGVNAARGSVPACIWFDAHDDFNTPDVLASGYLDSMPLAMMGGLCWKTLLTTIPGFQPLNLGNDIIHCSMRDVTDLERARVKQAGFPVIWGDADKHVDFEGQLRGVLQDKEFQETMVHLDLDALDTSVGKAGVFDNCVI</sequence>
<comment type="caution">
    <text evidence="5">The sequence shown here is derived from an EMBL/GenBank/DDBJ whole genome shotgun (WGS) entry which is preliminary data.</text>
</comment>
<dbReference type="GO" id="GO:0004053">
    <property type="term" value="F:arginase activity"/>
    <property type="evidence" value="ECO:0007669"/>
    <property type="project" value="TreeGrafter"/>
</dbReference>
<evidence type="ECO:0000256" key="2">
    <source>
        <dbReference type="ARBA" id="ARBA00022801"/>
    </source>
</evidence>
<evidence type="ECO:0000256" key="3">
    <source>
        <dbReference type="ARBA" id="ARBA00023211"/>
    </source>
</evidence>
<proteinExistence type="inferred from homology"/>
<evidence type="ECO:0000313" key="6">
    <source>
        <dbReference type="Proteomes" id="UP000813444"/>
    </source>
</evidence>
<evidence type="ECO:0008006" key="7">
    <source>
        <dbReference type="Google" id="ProtNLM"/>
    </source>
</evidence>
<evidence type="ECO:0000313" key="5">
    <source>
        <dbReference type="EMBL" id="KAH7309641.1"/>
    </source>
</evidence>
<dbReference type="Pfam" id="PF00491">
    <property type="entry name" value="Arginase"/>
    <property type="match status" value="1"/>
</dbReference>
<keyword evidence="1" id="KW-0479">Metal-binding</keyword>
<name>A0A8K0SJY2_9HYPO</name>
<dbReference type="SUPFAM" id="SSF52768">
    <property type="entry name" value="Arginase/deacetylase"/>
    <property type="match status" value="1"/>
</dbReference>
<organism evidence="5 6">
    <name type="scientific">Stachybotrys elegans</name>
    <dbReference type="NCBI Taxonomy" id="80388"/>
    <lineage>
        <taxon>Eukaryota</taxon>
        <taxon>Fungi</taxon>
        <taxon>Dikarya</taxon>
        <taxon>Ascomycota</taxon>
        <taxon>Pezizomycotina</taxon>
        <taxon>Sordariomycetes</taxon>
        <taxon>Hypocreomycetidae</taxon>
        <taxon>Hypocreales</taxon>
        <taxon>Stachybotryaceae</taxon>
        <taxon>Stachybotrys</taxon>
    </lineage>
</organism>
<keyword evidence="2" id="KW-0378">Hydrolase</keyword>
<gene>
    <name evidence="5" type="ORF">B0I35DRAFT_412535</name>
</gene>
<dbReference type="InterPro" id="IPR006035">
    <property type="entry name" value="Ureohydrolase"/>
</dbReference>
<dbReference type="EMBL" id="JAGPNK010000013">
    <property type="protein sequence ID" value="KAH7309641.1"/>
    <property type="molecule type" value="Genomic_DNA"/>
</dbReference>